<reference evidence="8" key="1">
    <citation type="submission" date="2020-07" db="EMBL/GenBank/DDBJ databases">
        <title>Vallitalea pronyensis genome.</title>
        <authorList>
            <person name="Postec A."/>
        </authorList>
    </citation>
    <scope>NUCLEOTIDE SEQUENCE</scope>
    <source>
        <strain evidence="8">FatNI3</strain>
    </source>
</reference>
<evidence type="ECO:0000256" key="6">
    <source>
        <dbReference type="SAM" id="Phobius"/>
    </source>
</evidence>
<feature type="transmembrane region" description="Helical" evidence="6">
    <location>
        <begin position="7"/>
        <end position="29"/>
    </location>
</feature>
<evidence type="ECO:0000256" key="2">
    <source>
        <dbReference type="ARBA" id="ARBA00022475"/>
    </source>
</evidence>
<keyword evidence="9" id="KW-1185">Reference proteome</keyword>
<dbReference type="EMBL" id="CP058649">
    <property type="protein sequence ID" value="QUI24818.1"/>
    <property type="molecule type" value="Genomic_DNA"/>
</dbReference>
<keyword evidence="4 6" id="KW-1133">Transmembrane helix</keyword>
<dbReference type="Proteomes" id="UP000683246">
    <property type="component" value="Chromosome"/>
</dbReference>
<evidence type="ECO:0000256" key="4">
    <source>
        <dbReference type="ARBA" id="ARBA00022989"/>
    </source>
</evidence>
<dbReference type="RefSeq" id="WP_212695515.1">
    <property type="nucleotide sequence ID" value="NZ_CP058649.1"/>
</dbReference>
<dbReference type="KEGG" id="vpy:HZI73_22050"/>
<gene>
    <name evidence="8" type="ORF">HZI73_22050</name>
</gene>
<proteinExistence type="predicted"/>
<evidence type="ECO:0000256" key="1">
    <source>
        <dbReference type="ARBA" id="ARBA00004651"/>
    </source>
</evidence>
<dbReference type="GO" id="GO:0005886">
    <property type="term" value="C:plasma membrane"/>
    <property type="evidence" value="ECO:0007669"/>
    <property type="project" value="UniProtKB-SubCell"/>
</dbReference>
<comment type="subcellular location">
    <subcellularLocation>
        <location evidence="1">Cell membrane</location>
        <topology evidence="1">Multi-pass membrane protein</topology>
    </subcellularLocation>
</comment>
<keyword evidence="3 6" id="KW-0812">Transmembrane</keyword>
<feature type="domain" description="Cardiolipin synthase N-terminal" evidence="7">
    <location>
        <begin position="21"/>
        <end position="63"/>
    </location>
</feature>
<organism evidence="8 9">
    <name type="scientific">Vallitalea pronyensis</name>
    <dbReference type="NCBI Taxonomy" id="1348613"/>
    <lineage>
        <taxon>Bacteria</taxon>
        <taxon>Bacillati</taxon>
        <taxon>Bacillota</taxon>
        <taxon>Clostridia</taxon>
        <taxon>Lachnospirales</taxon>
        <taxon>Vallitaleaceae</taxon>
        <taxon>Vallitalea</taxon>
    </lineage>
</organism>
<keyword evidence="2" id="KW-1003">Cell membrane</keyword>
<feature type="transmembrane region" description="Helical" evidence="6">
    <location>
        <begin position="41"/>
        <end position="61"/>
    </location>
</feature>
<protein>
    <submittedName>
        <fullName evidence="8">PLDc N-terminal domain-containing protein</fullName>
    </submittedName>
</protein>
<evidence type="ECO:0000313" key="8">
    <source>
        <dbReference type="EMBL" id="QUI24818.1"/>
    </source>
</evidence>
<evidence type="ECO:0000313" key="9">
    <source>
        <dbReference type="Proteomes" id="UP000683246"/>
    </source>
</evidence>
<sequence length="66" mass="7715">MEQFIDYLPLFIPILIIQLTLAIIALVHVLKHPNYRFGNKYFWIIIVLLVQIIGPVFYFILGRGDA</sequence>
<dbReference type="Pfam" id="PF13396">
    <property type="entry name" value="PLDc_N"/>
    <property type="match status" value="1"/>
</dbReference>
<dbReference type="AlphaFoldDB" id="A0A8J8MP59"/>
<evidence type="ECO:0000256" key="3">
    <source>
        <dbReference type="ARBA" id="ARBA00022692"/>
    </source>
</evidence>
<evidence type="ECO:0000259" key="7">
    <source>
        <dbReference type="Pfam" id="PF13396"/>
    </source>
</evidence>
<evidence type="ECO:0000256" key="5">
    <source>
        <dbReference type="ARBA" id="ARBA00023136"/>
    </source>
</evidence>
<dbReference type="InterPro" id="IPR027379">
    <property type="entry name" value="CLS_N"/>
</dbReference>
<accession>A0A8J8MP59</accession>
<name>A0A8J8MP59_9FIRM</name>
<keyword evidence="5 6" id="KW-0472">Membrane</keyword>